<feature type="domain" description="Heterogeneous nuclear ribonucleoprotein A1/A2 C-terminal" evidence="3">
    <location>
        <begin position="32"/>
        <end position="52"/>
    </location>
</feature>
<protein>
    <recommendedName>
        <fullName evidence="3">Heterogeneous nuclear ribonucleoprotein A1/A2 C-terminal domain-containing protein</fullName>
    </recommendedName>
</protein>
<name>A0A8J6GXC3_MICOH</name>
<dbReference type="Proteomes" id="UP000710432">
    <property type="component" value="Unassembled WGS sequence"/>
</dbReference>
<dbReference type="EMBL" id="JAATJU010010200">
    <property type="protein sequence ID" value="KAH0518518.1"/>
    <property type="molecule type" value="Genomic_DNA"/>
</dbReference>
<evidence type="ECO:0000256" key="1">
    <source>
        <dbReference type="SAM" id="Phobius"/>
    </source>
</evidence>
<dbReference type="InterPro" id="IPR021662">
    <property type="entry name" value="HnRNPA1/A2_C"/>
</dbReference>
<keyword evidence="2" id="KW-0732">Signal</keyword>
<keyword evidence="1" id="KW-0812">Transmembrane</keyword>
<feature type="signal peptide" evidence="2">
    <location>
        <begin position="1"/>
        <end position="18"/>
    </location>
</feature>
<keyword evidence="1" id="KW-0472">Membrane</keyword>
<accession>A0A8J6GXC3</accession>
<reference evidence="4" key="1">
    <citation type="submission" date="2020-03" db="EMBL/GenBank/DDBJ databases">
        <title>Studies in the Genomics of Life Span.</title>
        <authorList>
            <person name="Glass D."/>
        </authorList>
    </citation>
    <scope>NUCLEOTIDE SEQUENCE</scope>
    <source>
        <strain evidence="4">LTLLF</strain>
        <tissue evidence="4">Muscle</tissue>
    </source>
</reference>
<comment type="caution">
    <text evidence="4">The sequence shown here is derived from an EMBL/GenBank/DDBJ whole genome shotgun (WGS) entry which is preliminary data.</text>
</comment>
<feature type="transmembrane region" description="Helical" evidence="1">
    <location>
        <begin position="12"/>
        <end position="32"/>
    </location>
</feature>
<feature type="chain" id="PRO_5035248166" description="Heterogeneous nuclear ribonucleoprotein A1/A2 C-terminal domain-containing protein" evidence="2">
    <location>
        <begin position="19"/>
        <end position="137"/>
    </location>
</feature>
<evidence type="ECO:0000313" key="5">
    <source>
        <dbReference type="Proteomes" id="UP000710432"/>
    </source>
</evidence>
<evidence type="ECO:0000259" key="3">
    <source>
        <dbReference type="Pfam" id="PF11627"/>
    </source>
</evidence>
<evidence type="ECO:0000313" key="4">
    <source>
        <dbReference type="EMBL" id="KAH0518518.1"/>
    </source>
</evidence>
<dbReference type="Pfam" id="PF11627">
    <property type="entry name" value="HnRNPA1_LC"/>
    <property type="match status" value="1"/>
</dbReference>
<sequence length="137" mass="14690">MALVAAMMVVDMVVVGMAVMNSVMMEAVWVVGGSYNDFGNYNNQSSVFGPMKETLEAEALAFMVAEASTLLNHETKVALVVTAAAAMAVAGGSNYSQETKLSRRGEPEKCQGSYRSQQICELSQAQWWLGLAATKKP</sequence>
<gene>
    <name evidence="4" type="ORF">LTLLF_115950</name>
</gene>
<proteinExistence type="predicted"/>
<dbReference type="AlphaFoldDB" id="A0A8J6GXC3"/>
<evidence type="ECO:0000256" key="2">
    <source>
        <dbReference type="SAM" id="SignalP"/>
    </source>
</evidence>
<keyword evidence="1" id="KW-1133">Transmembrane helix</keyword>
<feature type="transmembrane region" description="Helical" evidence="1">
    <location>
        <begin position="77"/>
        <end position="95"/>
    </location>
</feature>
<organism evidence="4 5">
    <name type="scientific">Microtus ochrogaster</name>
    <name type="common">Prairie vole</name>
    <dbReference type="NCBI Taxonomy" id="79684"/>
    <lineage>
        <taxon>Eukaryota</taxon>
        <taxon>Metazoa</taxon>
        <taxon>Chordata</taxon>
        <taxon>Craniata</taxon>
        <taxon>Vertebrata</taxon>
        <taxon>Euteleostomi</taxon>
        <taxon>Mammalia</taxon>
        <taxon>Eutheria</taxon>
        <taxon>Euarchontoglires</taxon>
        <taxon>Glires</taxon>
        <taxon>Rodentia</taxon>
        <taxon>Myomorpha</taxon>
        <taxon>Muroidea</taxon>
        <taxon>Cricetidae</taxon>
        <taxon>Arvicolinae</taxon>
        <taxon>Microtus</taxon>
    </lineage>
</organism>